<keyword evidence="1" id="KW-0732">Signal</keyword>
<dbReference type="AlphaFoldDB" id="A0AA40XXU2"/>
<comment type="caution">
    <text evidence="3">The sequence shown here is derived from an EMBL/GenBank/DDBJ whole genome shotgun (WGS) entry which is preliminary data.</text>
</comment>
<evidence type="ECO:0000313" key="3">
    <source>
        <dbReference type="EMBL" id="MBH1640755.1"/>
    </source>
</evidence>
<evidence type="ECO:0000313" key="4">
    <source>
        <dbReference type="Proteomes" id="UP000616785"/>
    </source>
</evidence>
<protein>
    <submittedName>
        <fullName evidence="3">Right-handed parallel beta-helix repeat-containing protein</fullName>
    </submittedName>
</protein>
<feature type="chain" id="PRO_5041431591" evidence="1">
    <location>
        <begin position="21"/>
        <end position="319"/>
    </location>
</feature>
<feature type="domain" description="Right handed beta helix" evidence="2">
    <location>
        <begin position="96"/>
        <end position="279"/>
    </location>
</feature>
<sequence>MKQRISAVLFAIGLAGAAQASACDLTLDSGGDLAAAVTAAPGKKICLRPGAYVTGPAPLEVPSGTTIEGLGASMADVVISAHGSPQKAIGLGSGTMLHNFTLSTGAGGNFGVLAYHQDRIIIWSLDIVGFQISTGVVGGKGVDIWDTFMRANGIAGNNVAEPNLWITDSRDVTILYGQLTGRKDGPGGDGEMAIYNSSNVMIDGARVIDSGASAIYLVNCVDCTIKNSVIERPGEWGIDVVQGSQRFLAENNAVSGANYGGAVFETSGGTTATFRSNRFIQNRRLGVGNCNGINAKGGVAGVLSTGNISFPSGDLCAFP</sequence>
<dbReference type="SUPFAM" id="SSF51126">
    <property type="entry name" value="Pectin lyase-like"/>
    <property type="match status" value="1"/>
</dbReference>
<dbReference type="Proteomes" id="UP000616785">
    <property type="component" value="Unassembled WGS sequence"/>
</dbReference>
<dbReference type="InterPro" id="IPR039448">
    <property type="entry name" value="Beta_helix"/>
</dbReference>
<evidence type="ECO:0000256" key="1">
    <source>
        <dbReference type="SAM" id="SignalP"/>
    </source>
</evidence>
<feature type="signal peptide" evidence="1">
    <location>
        <begin position="1"/>
        <end position="20"/>
    </location>
</feature>
<name>A0AA40XXU2_STEMA</name>
<reference evidence="3" key="1">
    <citation type="submission" date="2020-11" db="EMBL/GenBank/DDBJ databases">
        <title>Enhanced detection system for hospital associated transmission using whole genome sequencing surveillance.</title>
        <authorList>
            <person name="Harrison L.H."/>
            <person name="Van Tyne D."/>
            <person name="Marsh J.W."/>
            <person name="Griffith M.P."/>
            <person name="Snyder D.J."/>
            <person name="Cooper V.S."/>
            <person name="Mustapha M."/>
        </authorList>
    </citation>
    <scope>NUCLEOTIDE SEQUENCE</scope>
    <source>
        <strain evidence="3">STEN00092</strain>
    </source>
</reference>
<gene>
    <name evidence="3" type="ORF">I5U57_14970</name>
</gene>
<dbReference type="InterPro" id="IPR011050">
    <property type="entry name" value="Pectin_lyase_fold/virulence"/>
</dbReference>
<proteinExistence type="predicted"/>
<organism evidence="3 4">
    <name type="scientific">Stenotrophomonas maltophilia</name>
    <name type="common">Pseudomonas maltophilia</name>
    <name type="synonym">Xanthomonas maltophilia</name>
    <dbReference type="NCBI Taxonomy" id="40324"/>
    <lineage>
        <taxon>Bacteria</taxon>
        <taxon>Pseudomonadati</taxon>
        <taxon>Pseudomonadota</taxon>
        <taxon>Gammaproteobacteria</taxon>
        <taxon>Lysobacterales</taxon>
        <taxon>Lysobacteraceae</taxon>
        <taxon>Stenotrophomonas</taxon>
        <taxon>Stenotrophomonas maltophilia group</taxon>
    </lineage>
</organism>
<dbReference type="Pfam" id="PF13229">
    <property type="entry name" value="Beta_helix"/>
    <property type="match status" value="1"/>
</dbReference>
<dbReference type="EMBL" id="JADUNO010000058">
    <property type="protein sequence ID" value="MBH1640755.1"/>
    <property type="molecule type" value="Genomic_DNA"/>
</dbReference>
<accession>A0AA40XXU2</accession>
<evidence type="ECO:0000259" key="2">
    <source>
        <dbReference type="Pfam" id="PF13229"/>
    </source>
</evidence>
<dbReference type="InterPro" id="IPR012334">
    <property type="entry name" value="Pectin_lyas_fold"/>
</dbReference>
<dbReference type="Gene3D" id="2.160.20.10">
    <property type="entry name" value="Single-stranded right-handed beta-helix, Pectin lyase-like"/>
    <property type="match status" value="1"/>
</dbReference>